<proteinExistence type="predicted"/>
<protein>
    <submittedName>
        <fullName evidence="1">Glutathione peroxidase</fullName>
    </submittedName>
</protein>
<dbReference type="Proteomes" id="UP001059663">
    <property type="component" value="Chromosome"/>
</dbReference>
<gene>
    <name evidence="1" type="ORF">LP422_21045</name>
</gene>
<evidence type="ECO:0000313" key="1">
    <source>
        <dbReference type="EMBL" id="UUZ44754.1"/>
    </source>
</evidence>
<reference evidence="1" key="1">
    <citation type="submission" date="2021-11" db="EMBL/GenBank/DDBJ databases">
        <title>Study of the species diversity of bacterial strains isolated from a unique natural object - Shulgan-Tash cave (Bashkiria).</title>
        <authorList>
            <person name="Sazanova A.L."/>
            <person name="Chirak E.R."/>
            <person name="Safronova V.I."/>
        </authorList>
    </citation>
    <scope>NUCLEOTIDE SEQUENCE</scope>
    <source>
        <strain evidence="1">P1</strain>
    </source>
</reference>
<accession>A0AC61U402</accession>
<name>A0AC61U402_9MICO</name>
<sequence length="160" mass="17069">MTLLDTPLARLDGTPGTLRDLTGGKPALLVNVASKCGLTPQYTALEALHEQHPDLAVVGLPCNQFGGQEPGTSEEIAEFCSATYGVAFPMSEKVEVNGAGRHALYEGLVDTRDEGGESGDIRWNFEKFVIDADGTPVARFSPRVEPDDERVVAALRSVLA</sequence>
<evidence type="ECO:0000313" key="2">
    <source>
        <dbReference type="Proteomes" id="UP001059663"/>
    </source>
</evidence>
<organism evidence="1 2">
    <name type="scientific">Janibacter limosus</name>
    <dbReference type="NCBI Taxonomy" id="53458"/>
    <lineage>
        <taxon>Bacteria</taxon>
        <taxon>Bacillati</taxon>
        <taxon>Actinomycetota</taxon>
        <taxon>Actinomycetes</taxon>
        <taxon>Micrococcales</taxon>
        <taxon>Intrasporangiaceae</taxon>
        <taxon>Janibacter</taxon>
    </lineage>
</organism>
<keyword evidence="1" id="KW-0560">Oxidoreductase</keyword>
<dbReference type="EMBL" id="CP087977">
    <property type="protein sequence ID" value="UUZ44754.1"/>
    <property type="molecule type" value="Genomic_DNA"/>
</dbReference>
<keyword evidence="1" id="KW-0575">Peroxidase</keyword>